<evidence type="ECO:0000259" key="1">
    <source>
        <dbReference type="Pfam" id="PF01467"/>
    </source>
</evidence>
<dbReference type="Gene3D" id="3.40.50.620">
    <property type="entry name" value="HUPs"/>
    <property type="match status" value="1"/>
</dbReference>
<dbReference type="AlphaFoldDB" id="A0A8H4KF91"/>
<reference evidence="2 3" key="1">
    <citation type="submission" date="2020-01" db="EMBL/GenBank/DDBJ databases">
        <title>Identification and distribution of gene clusters putatively required for synthesis of sphingolipid metabolism inhibitors in phylogenetically diverse species of the filamentous fungus Fusarium.</title>
        <authorList>
            <person name="Kim H.-S."/>
            <person name="Busman M."/>
            <person name="Brown D.W."/>
            <person name="Divon H."/>
            <person name="Uhlig S."/>
            <person name="Proctor R.H."/>
        </authorList>
    </citation>
    <scope>NUCLEOTIDE SEQUENCE [LARGE SCALE GENOMIC DNA]</scope>
    <source>
        <strain evidence="2 3">NRRL 20459</strain>
    </source>
</reference>
<dbReference type="InterPro" id="IPR004821">
    <property type="entry name" value="Cyt_trans-like"/>
</dbReference>
<sequence>MAFRRLGDYAEAIHFEGQDISSSSIRPFNNGTAKQPPVVRPKGVNRVLLYPGSFNPPHTGHLQLLQHVFNNAGDDLHIVAAIVILTDDNRLQDKLSGEENPLILSKEQRVKLWQGNGIPVDWVWIYDKSESDWMTFRTRLIDNLRKDGIDLKFVLLGGPDAIGAEGIYNPAYWNCSDCITSDISRPVDFRYPNTLRQLLGCTMWEKLKYDRLRLERQIHARLRGSPAAVVSEALSKAIENMNNISVCHRLRKPKGMVRFLPCDLSVRPSEAPSSTQIRRIIATSPRDELKAKLEGIALNAAILEEYVRK</sequence>
<gene>
    <name evidence="2" type="ORF">FALBO_16683</name>
</gene>
<dbReference type="SUPFAM" id="SSF52374">
    <property type="entry name" value="Nucleotidylyl transferase"/>
    <property type="match status" value="1"/>
</dbReference>
<evidence type="ECO:0000313" key="2">
    <source>
        <dbReference type="EMBL" id="KAF4449322.1"/>
    </source>
</evidence>
<comment type="caution">
    <text evidence="2">The sequence shown here is derived from an EMBL/GenBank/DDBJ whole genome shotgun (WGS) entry which is preliminary data.</text>
</comment>
<organism evidence="2 3">
    <name type="scientific">Fusarium albosuccineum</name>
    <dbReference type="NCBI Taxonomy" id="1237068"/>
    <lineage>
        <taxon>Eukaryota</taxon>
        <taxon>Fungi</taxon>
        <taxon>Dikarya</taxon>
        <taxon>Ascomycota</taxon>
        <taxon>Pezizomycotina</taxon>
        <taxon>Sordariomycetes</taxon>
        <taxon>Hypocreomycetidae</taxon>
        <taxon>Hypocreales</taxon>
        <taxon>Nectriaceae</taxon>
        <taxon>Fusarium</taxon>
        <taxon>Fusarium decemcellulare species complex</taxon>
    </lineage>
</organism>
<dbReference type="InterPro" id="IPR014729">
    <property type="entry name" value="Rossmann-like_a/b/a_fold"/>
</dbReference>
<dbReference type="GO" id="GO:0003824">
    <property type="term" value="F:catalytic activity"/>
    <property type="evidence" value="ECO:0007669"/>
    <property type="project" value="InterPro"/>
</dbReference>
<evidence type="ECO:0000313" key="3">
    <source>
        <dbReference type="Proteomes" id="UP000554235"/>
    </source>
</evidence>
<dbReference type="EMBL" id="JAADYS010003220">
    <property type="protein sequence ID" value="KAF4449322.1"/>
    <property type="molecule type" value="Genomic_DNA"/>
</dbReference>
<dbReference type="OrthoDB" id="3558741at2759"/>
<name>A0A8H4KF91_9HYPO</name>
<proteinExistence type="predicted"/>
<dbReference type="Proteomes" id="UP000554235">
    <property type="component" value="Unassembled WGS sequence"/>
</dbReference>
<dbReference type="Pfam" id="PF01467">
    <property type="entry name" value="CTP_transf_like"/>
    <property type="match status" value="1"/>
</dbReference>
<keyword evidence="3" id="KW-1185">Reference proteome</keyword>
<accession>A0A8H4KF91</accession>
<protein>
    <recommendedName>
        <fullName evidence="1">Cytidyltransferase-like domain-containing protein</fullName>
    </recommendedName>
</protein>
<feature type="domain" description="Cytidyltransferase-like" evidence="1">
    <location>
        <begin position="49"/>
        <end position="154"/>
    </location>
</feature>